<feature type="binding site" evidence="8">
    <location>
        <position position="92"/>
    </location>
    <ligand>
        <name>S-adenosyl-L-methionine</name>
        <dbReference type="ChEBI" id="CHEBI:59789"/>
    </ligand>
</feature>
<evidence type="ECO:0000256" key="2">
    <source>
        <dbReference type="ARBA" id="ARBA00022517"/>
    </source>
</evidence>
<evidence type="ECO:0000256" key="8">
    <source>
        <dbReference type="HAMAP-Rule" id="MF_03163"/>
    </source>
</evidence>
<evidence type="ECO:0000256" key="9">
    <source>
        <dbReference type="SAM" id="MobiDB-lite"/>
    </source>
</evidence>
<feature type="region of interest" description="Disordered" evidence="9">
    <location>
        <begin position="364"/>
        <end position="389"/>
    </location>
</feature>
<feature type="compositionally biased region" description="Basic and acidic residues" evidence="9">
    <location>
        <begin position="637"/>
        <end position="653"/>
    </location>
</feature>
<dbReference type="GO" id="GO:0005730">
    <property type="term" value="C:nucleolus"/>
    <property type="evidence" value="ECO:0007669"/>
    <property type="project" value="UniProtKB-SubCell"/>
</dbReference>
<dbReference type="HAMAP" id="MF_01547">
    <property type="entry name" value="RNA_methyltr_E"/>
    <property type="match status" value="1"/>
</dbReference>
<keyword evidence="3 8" id="KW-0698">rRNA processing</keyword>
<evidence type="ECO:0000256" key="4">
    <source>
        <dbReference type="ARBA" id="ARBA00022603"/>
    </source>
</evidence>
<evidence type="ECO:0000256" key="6">
    <source>
        <dbReference type="ARBA" id="ARBA00022691"/>
    </source>
</evidence>
<evidence type="ECO:0000313" key="13">
    <source>
        <dbReference type="EMBL" id="KAK7757182.1"/>
    </source>
</evidence>
<organism evidence="13 14">
    <name type="scientific">Diatrype stigma</name>
    <dbReference type="NCBI Taxonomy" id="117547"/>
    <lineage>
        <taxon>Eukaryota</taxon>
        <taxon>Fungi</taxon>
        <taxon>Dikarya</taxon>
        <taxon>Ascomycota</taxon>
        <taxon>Pezizomycotina</taxon>
        <taxon>Sordariomycetes</taxon>
        <taxon>Xylariomycetidae</taxon>
        <taxon>Xylariales</taxon>
        <taxon>Diatrypaceae</taxon>
        <taxon>Diatrype</taxon>
    </lineage>
</organism>
<sequence>MALQKKHAKGRLDKWYKLAKEKGYRARAAFKLIQLNRKYGFLEKSKVLLDLCAAPGSWCQVAAETMPANSLIIGVDLAPIKPIPKVITFQSDITTEKCRATIRQHLKTWKADTVLHDGAPNVGTAWVQDSFNQAELALQSMKLATEFLIEGGTFVTKVFRSKEYNKLLWVFNQLFTKVEATKPPSSRNVSAEIFVVARGFKAPKHLDPRFLDPKTVFAETVEAAPNNEAKVFNPEIKKRKRGGYEEGDYTQFKELPASEFIDTTDPIAILSTYNKLSFKQDRNGNVALAALDRMPETTEEIRTCCADLRVLGRKDFKMLLKWRLKAREAFGLPTKNTKKPEVSEVSEEVAEVESMDEELKIQEELQALKDKDSAKRKRERRRENELRQKDIVRMQLHMVAPMDIGMEQAGPIGQDAMFSLKPVDKKEAVSKISKGKMALLSESERRNQDSGIGTSPDSDSEESDEEEDYLERELDDFYDQYKERKSERDAKYRAKKSRKEYEDGEWEGVSADEQESSDEGELEEDSSDESDEDEDDSTPTKRLITDLDNEPSESGGLSKRAKNFFSQDIFKDIPGILDEPEPEPEPEAGGVDEEMVDVEEAPRAKESKPTSTKEPKKKTPKQKKKAVAAEEQSSDSEPDKNKSFEIAKRKQDDVEMWEDEDKRRPDGTYDIDIITAEAMTLAHQLATGEKTKYDMMDEGFNKHAFKDRDGIPEWFLDDESRHDRPQKPITKAAAAAIKEKLRALNARPIKKVREAKARKKFHTAQRLEKLKKKSDLLAADEAMTEKEKADSIQRLMGRATRAAAKKQQRPQPRLVVARGINRGVKGRPKGVKGRYKIVDARMKKELRAQKRIAKRK</sequence>
<feature type="compositionally biased region" description="Basic and acidic residues" evidence="9">
    <location>
        <begin position="479"/>
        <end position="492"/>
    </location>
</feature>
<keyword evidence="2 8" id="KW-0690">Ribosome biogenesis</keyword>
<evidence type="ECO:0000259" key="11">
    <source>
        <dbReference type="Pfam" id="PF07780"/>
    </source>
</evidence>
<evidence type="ECO:0000259" key="10">
    <source>
        <dbReference type="Pfam" id="PF01728"/>
    </source>
</evidence>
<proteinExistence type="inferred from homology"/>
<dbReference type="InterPro" id="IPR028589">
    <property type="entry name" value="SPB1-like"/>
</dbReference>
<reference evidence="13 14" key="1">
    <citation type="submission" date="2024-02" db="EMBL/GenBank/DDBJ databases">
        <title>De novo assembly and annotation of 12 fungi associated with fruit tree decline syndrome in Ontario, Canada.</title>
        <authorList>
            <person name="Sulman M."/>
            <person name="Ellouze W."/>
            <person name="Ilyukhin E."/>
        </authorList>
    </citation>
    <scope>NUCLEOTIDE SEQUENCE [LARGE SCALE GENOMIC DNA]</scope>
    <source>
        <strain evidence="13 14">M11/M66-122</strain>
    </source>
</reference>
<feature type="binding site" evidence="8">
    <location>
        <position position="56"/>
    </location>
    <ligand>
        <name>S-adenosyl-L-methionine</name>
        <dbReference type="ChEBI" id="CHEBI:59789"/>
    </ligand>
</feature>
<keyword evidence="7 8" id="KW-0539">Nucleus</keyword>
<dbReference type="Proteomes" id="UP001320420">
    <property type="component" value="Unassembled WGS sequence"/>
</dbReference>
<evidence type="ECO:0000313" key="14">
    <source>
        <dbReference type="Proteomes" id="UP001320420"/>
    </source>
</evidence>
<feature type="compositionally biased region" description="Acidic residues" evidence="9">
    <location>
        <begin position="578"/>
        <end position="599"/>
    </location>
</feature>
<dbReference type="InterPro" id="IPR024576">
    <property type="entry name" value="rRNA_MeTfrase_Spb1_DUF3381"/>
</dbReference>
<evidence type="ECO:0000256" key="3">
    <source>
        <dbReference type="ARBA" id="ARBA00022552"/>
    </source>
</evidence>
<keyword evidence="14" id="KW-1185">Reference proteome</keyword>
<dbReference type="GO" id="GO:0016435">
    <property type="term" value="F:rRNA (guanine) methyltransferase activity"/>
    <property type="evidence" value="ECO:0007669"/>
    <property type="project" value="TreeGrafter"/>
</dbReference>
<dbReference type="SUPFAM" id="SSF53335">
    <property type="entry name" value="S-adenosyl-L-methionine-dependent methyltransferases"/>
    <property type="match status" value="1"/>
</dbReference>
<feature type="domain" description="DUF3381" evidence="12">
    <location>
        <begin position="234"/>
        <end position="393"/>
    </location>
</feature>
<dbReference type="InterPro" id="IPR050082">
    <property type="entry name" value="RNA_methyltr_RlmE"/>
</dbReference>
<dbReference type="InterPro" id="IPR012920">
    <property type="entry name" value="rRNA_MeTfrase_SPB1-like_C"/>
</dbReference>
<accession>A0AAN9V199</accession>
<feature type="domain" description="Ribosomal RNA methyltransferase FtsJ" evidence="10">
    <location>
        <begin position="24"/>
        <end position="200"/>
    </location>
</feature>
<feature type="binding site" evidence="8">
    <location>
        <position position="58"/>
    </location>
    <ligand>
        <name>S-adenosyl-L-methionine</name>
        <dbReference type="ChEBI" id="CHEBI:59789"/>
    </ligand>
</feature>
<protein>
    <submittedName>
        <fullName evidence="13">AdoMet-dependent rRNA methyltransferase spb1</fullName>
    </submittedName>
</protein>
<dbReference type="PANTHER" id="PTHR10920:SF13">
    <property type="entry name" value="PRE-RRNA 2'-O-RIBOSE RNA METHYLTRANSFERASE FTSJ3"/>
    <property type="match status" value="1"/>
</dbReference>
<feature type="compositionally biased region" description="Basic and acidic residues" evidence="9">
    <location>
        <begin position="364"/>
        <end position="373"/>
    </location>
</feature>
<dbReference type="GO" id="GO:0000466">
    <property type="term" value="P:maturation of 5.8S rRNA from tricistronic rRNA transcript (SSU-rRNA, 5.8S rRNA, LSU-rRNA)"/>
    <property type="evidence" value="ECO:0007669"/>
    <property type="project" value="TreeGrafter"/>
</dbReference>
<feature type="binding site" evidence="8">
    <location>
        <position position="76"/>
    </location>
    <ligand>
        <name>S-adenosyl-L-methionine</name>
        <dbReference type="ChEBI" id="CHEBI:59789"/>
    </ligand>
</feature>
<dbReference type="Pfam" id="PF07780">
    <property type="entry name" value="Spb1_C"/>
    <property type="match status" value="1"/>
</dbReference>
<keyword evidence="6 8" id="KW-0949">S-adenosyl-L-methionine</keyword>
<dbReference type="AlphaFoldDB" id="A0AAN9V199"/>
<keyword evidence="5 8" id="KW-0808">Transferase</keyword>
<comment type="similarity">
    <text evidence="8">Belongs to the class I-like SAM-binding methyltransferase superfamily. RNA methyltransferase RlmE family. SPB1 subfamily.</text>
</comment>
<dbReference type="Gene3D" id="3.40.50.150">
    <property type="entry name" value="Vaccinia Virus protein VP39"/>
    <property type="match status" value="1"/>
</dbReference>
<feature type="binding site" evidence="8">
    <location>
        <position position="117"/>
    </location>
    <ligand>
        <name>S-adenosyl-L-methionine</name>
        <dbReference type="ChEBI" id="CHEBI:59789"/>
    </ligand>
</feature>
<dbReference type="Pfam" id="PF01728">
    <property type="entry name" value="FtsJ"/>
    <property type="match status" value="1"/>
</dbReference>
<comment type="caution">
    <text evidence="13">The sequence shown here is derived from an EMBL/GenBank/DDBJ whole genome shotgun (WGS) entry which is preliminary data.</text>
</comment>
<dbReference type="Pfam" id="PF11861">
    <property type="entry name" value="DUF3381"/>
    <property type="match status" value="1"/>
</dbReference>
<dbReference type="InterPro" id="IPR029063">
    <property type="entry name" value="SAM-dependent_MTases_sf"/>
</dbReference>
<gene>
    <name evidence="13" type="primary">SPB1</name>
    <name evidence="13" type="ORF">SLS62_000731</name>
</gene>
<dbReference type="FunFam" id="3.40.50.150:FF:000004">
    <property type="entry name" value="AdoMet-dependent rRNA methyltransferase SPB1"/>
    <property type="match status" value="1"/>
</dbReference>
<feature type="compositionally biased region" description="Acidic residues" evidence="9">
    <location>
        <begin position="502"/>
        <end position="537"/>
    </location>
</feature>
<comment type="subcellular location">
    <subcellularLocation>
        <location evidence="1 8">Nucleus</location>
        <location evidence="1 8">Nucleolus</location>
    </subcellularLocation>
</comment>
<feature type="compositionally biased region" description="Acidic residues" evidence="9">
    <location>
        <begin position="458"/>
        <end position="478"/>
    </location>
</feature>
<dbReference type="EMBL" id="JAKJXP020000003">
    <property type="protein sequence ID" value="KAK7757182.1"/>
    <property type="molecule type" value="Genomic_DNA"/>
</dbReference>
<dbReference type="GO" id="GO:0030687">
    <property type="term" value="C:preribosome, large subunit precursor"/>
    <property type="evidence" value="ECO:0007669"/>
    <property type="project" value="TreeGrafter"/>
</dbReference>
<feature type="compositionally biased region" description="Basic and acidic residues" evidence="9">
    <location>
        <begin position="600"/>
        <end position="614"/>
    </location>
</feature>
<evidence type="ECO:0000256" key="7">
    <source>
        <dbReference type="ARBA" id="ARBA00023242"/>
    </source>
</evidence>
<name>A0AAN9V199_9PEZI</name>
<feature type="compositionally biased region" description="Basic residues" evidence="9">
    <location>
        <begin position="615"/>
        <end position="626"/>
    </location>
</feature>
<keyword evidence="4 8" id="KW-0489">Methyltransferase</keyword>
<feature type="domain" description="Ribosomal RNA methyltransferase SPB1-like C-terminal" evidence="11">
    <location>
        <begin position="640"/>
        <end position="854"/>
    </location>
</feature>
<dbReference type="InterPro" id="IPR002877">
    <property type="entry name" value="RNA_MeTrfase_FtsJ_dom"/>
</dbReference>
<dbReference type="InterPro" id="IPR015507">
    <property type="entry name" value="rRNA-MeTfrase_E"/>
</dbReference>
<evidence type="ECO:0000256" key="1">
    <source>
        <dbReference type="ARBA" id="ARBA00004604"/>
    </source>
</evidence>
<dbReference type="GO" id="GO:0000463">
    <property type="term" value="P:maturation of LSU-rRNA from tricistronic rRNA transcript (SSU-rRNA, 5.8S rRNA, LSU-rRNA)"/>
    <property type="evidence" value="ECO:0007669"/>
    <property type="project" value="TreeGrafter"/>
</dbReference>
<evidence type="ECO:0000259" key="12">
    <source>
        <dbReference type="Pfam" id="PF11861"/>
    </source>
</evidence>
<dbReference type="GO" id="GO:0008650">
    <property type="term" value="F:rRNA (uridine-2'-O-)-methyltransferase activity"/>
    <property type="evidence" value="ECO:0007669"/>
    <property type="project" value="TreeGrafter"/>
</dbReference>
<evidence type="ECO:0000256" key="5">
    <source>
        <dbReference type="ARBA" id="ARBA00022679"/>
    </source>
</evidence>
<feature type="region of interest" description="Disordered" evidence="9">
    <location>
        <begin position="434"/>
        <end position="668"/>
    </location>
</feature>
<dbReference type="HAMAP" id="MF_03163">
    <property type="entry name" value="RNA_methyltr_E_SPB1"/>
    <property type="match status" value="1"/>
</dbReference>
<dbReference type="PANTHER" id="PTHR10920">
    <property type="entry name" value="RIBOSOMAL RNA METHYLTRANSFERASE"/>
    <property type="match status" value="1"/>
</dbReference>
<feature type="active site" description="Proton acceptor" evidence="8">
    <location>
        <position position="157"/>
    </location>
</feature>